<feature type="chain" id="PRO_5015597933" description="Knottin scorpion toxin-like domain-containing protein" evidence="1">
    <location>
        <begin position="24"/>
        <end position="95"/>
    </location>
</feature>
<sequence>MACSVKTLASLAALLLMALAAAAAPAGRRGGSLLEAEERCSESRNCKADTCGATCAVLGFDGVGVCKVDGGGVPSCCCVPKPEPSASVGVYQLAH</sequence>
<dbReference type="Proteomes" id="UP000243499">
    <property type="component" value="Chromosome 8"/>
</dbReference>
<dbReference type="EMBL" id="CM008053">
    <property type="protein sequence ID" value="PAN41747.1"/>
    <property type="molecule type" value="Genomic_DNA"/>
</dbReference>
<proteinExistence type="predicted"/>
<dbReference type="AlphaFoldDB" id="A0A2S3ID69"/>
<evidence type="ECO:0000256" key="1">
    <source>
        <dbReference type="SAM" id="SignalP"/>
    </source>
</evidence>
<reference evidence="2" key="1">
    <citation type="submission" date="2018-04" db="EMBL/GenBank/DDBJ databases">
        <title>WGS assembly of Panicum hallii.</title>
        <authorList>
            <person name="Lovell J."/>
            <person name="Jenkins J."/>
            <person name="Lowry D."/>
            <person name="Mamidi S."/>
            <person name="Sreedasyam A."/>
            <person name="Weng X."/>
            <person name="Barry K."/>
            <person name="Bonette J."/>
            <person name="Campitelli B."/>
            <person name="Daum C."/>
            <person name="Gordon S."/>
            <person name="Gould B."/>
            <person name="Lipzen A."/>
            <person name="Macqueen A."/>
            <person name="Palacio-Mejia J."/>
            <person name="Plott C."/>
            <person name="Shakirov E."/>
            <person name="Shu S."/>
            <person name="Yoshinaga Y."/>
            <person name="Zane M."/>
            <person name="Rokhsar D."/>
            <person name="Grimwood J."/>
            <person name="Schmutz J."/>
            <person name="Juenger T."/>
        </authorList>
    </citation>
    <scope>NUCLEOTIDE SEQUENCE [LARGE SCALE GENOMIC DNA]</scope>
    <source>
        <strain evidence="2">FIL2</strain>
    </source>
</reference>
<organism evidence="2">
    <name type="scientific">Panicum hallii</name>
    <dbReference type="NCBI Taxonomy" id="206008"/>
    <lineage>
        <taxon>Eukaryota</taxon>
        <taxon>Viridiplantae</taxon>
        <taxon>Streptophyta</taxon>
        <taxon>Embryophyta</taxon>
        <taxon>Tracheophyta</taxon>
        <taxon>Spermatophyta</taxon>
        <taxon>Magnoliopsida</taxon>
        <taxon>Liliopsida</taxon>
        <taxon>Poales</taxon>
        <taxon>Poaceae</taxon>
        <taxon>PACMAD clade</taxon>
        <taxon>Panicoideae</taxon>
        <taxon>Panicodae</taxon>
        <taxon>Paniceae</taxon>
        <taxon>Panicinae</taxon>
        <taxon>Panicum</taxon>
        <taxon>Panicum sect. Panicum</taxon>
    </lineage>
</organism>
<evidence type="ECO:0008006" key="3">
    <source>
        <dbReference type="Google" id="ProtNLM"/>
    </source>
</evidence>
<feature type="signal peptide" evidence="1">
    <location>
        <begin position="1"/>
        <end position="23"/>
    </location>
</feature>
<keyword evidence="1" id="KW-0732">Signal</keyword>
<gene>
    <name evidence="2" type="ORF">PAHAL_8G068400</name>
</gene>
<protein>
    <recommendedName>
        <fullName evidence="3">Knottin scorpion toxin-like domain-containing protein</fullName>
    </recommendedName>
</protein>
<dbReference type="Gramene" id="PAN41747">
    <property type="protein sequence ID" value="PAN41747"/>
    <property type="gene ID" value="PAHAL_8G068400"/>
</dbReference>
<name>A0A2S3ID69_9POAL</name>
<evidence type="ECO:0000313" key="2">
    <source>
        <dbReference type="EMBL" id="PAN41747.1"/>
    </source>
</evidence>
<accession>A0A2S3ID69</accession>